<dbReference type="CDD" id="cd02516">
    <property type="entry name" value="CDP-ME_synthetase"/>
    <property type="match status" value="1"/>
</dbReference>
<dbReference type="InterPro" id="IPR029044">
    <property type="entry name" value="Nucleotide-diphossugar_trans"/>
</dbReference>
<dbReference type="Gene3D" id="3.90.550.10">
    <property type="entry name" value="Spore Coat Polysaccharide Biosynthesis Protein SpsA, Chain A"/>
    <property type="match status" value="1"/>
</dbReference>
<dbReference type="Proteomes" id="UP000886890">
    <property type="component" value="Unassembled WGS sequence"/>
</dbReference>
<keyword evidence="3" id="KW-0414">Isoprene biosynthesis</keyword>
<dbReference type="PROSITE" id="PS01295">
    <property type="entry name" value="ISPD"/>
    <property type="match status" value="1"/>
</dbReference>
<dbReference type="SUPFAM" id="SSF53448">
    <property type="entry name" value="Nucleotide-diphospho-sugar transferases"/>
    <property type="match status" value="1"/>
</dbReference>
<reference evidence="4" key="2">
    <citation type="submission" date="2021-04" db="EMBL/GenBank/DDBJ databases">
        <authorList>
            <person name="Gilroy R."/>
        </authorList>
    </citation>
    <scope>NUCLEOTIDE SEQUENCE</scope>
    <source>
        <strain evidence="4">CHK183-1962</strain>
    </source>
</reference>
<evidence type="ECO:0000313" key="4">
    <source>
        <dbReference type="EMBL" id="HIX77757.1"/>
    </source>
</evidence>
<dbReference type="FunFam" id="3.90.550.10:FF:000003">
    <property type="entry name" value="2-C-methyl-D-erythritol 4-phosphate cytidylyltransferase"/>
    <property type="match status" value="1"/>
</dbReference>
<dbReference type="InterPro" id="IPR018294">
    <property type="entry name" value="ISPD_synthase_CS"/>
</dbReference>
<dbReference type="InterPro" id="IPR050088">
    <property type="entry name" value="IspD/TarI_cytidylyltransf_bact"/>
</dbReference>
<dbReference type="AlphaFoldDB" id="A0A9D2BJJ8"/>
<evidence type="ECO:0000313" key="5">
    <source>
        <dbReference type="Proteomes" id="UP000886890"/>
    </source>
</evidence>
<sequence length="244" mass="27480">MEKHTDHVALIFAGGVGQRMKNKTKPKQFLELYGKPIIIYTLEVYEQHPEIDGIVIACVAGWQEYLEKLIRKYDITKVKAIVPGGATGQESIRNGVYKIHELYPEDSLVLVHDGVRPLIEMEDITGNIRCAEEKGNAVTVAPVVETVGTKGASENETSQIFERDKCLLLRAPQTFRLKEFYETHKKAEAAGRNDFIDSACLMKAYGFRLYTVMGGVENIKITTPMDFYIFRAIVDARENSQVFG</sequence>
<accession>A0A9D2BJJ8</accession>
<protein>
    <submittedName>
        <fullName evidence="4">2-C-methyl-D-erythritol 4-phosphate cytidylyltransferase</fullName>
    </submittedName>
</protein>
<dbReference type="EMBL" id="DXEK01000154">
    <property type="protein sequence ID" value="HIX77757.1"/>
    <property type="molecule type" value="Genomic_DNA"/>
</dbReference>
<evidence type="ECO:0000256" key="3">
    <source>
        <dbReference type="ARBA" id="ARBA00023229"/>
    </source>
</evidence>
<dbReference type="Pfam" id="PF01128">
    <property type="entry name" value="IspD"/>
    <property type="match status" value="1"/>
</dbReference>
<comment type="caution">
    <text evidence="4">The sequence shown here is derived from an EMBL/GenBank/DDBJ whole genome shotgun (WGS) entry which is preliminary data.</text>
</comment>
<reference evidence="4" key="1">
    <citation type="journal article" date="2021" name="PeerJ">
        <title>Extensive microbial diversity within the chicken gut microbiome revealed by metagenomics and culture.</title>
        <authorList>
            <person name="Gilroy R."/>
            <person name="Ravi A."/>
            <person name="Getino M."/>
            <person name="Pursley I."/>
            <person name="Horton D.L."/>
            <person name="Alikhan N.F."/>
            <person name="Baker D."/>
            <person name="Gharbi K."/>
            <person name="Hall N."/>
            <person name="Watson M."/>
            <person name="Adriaenssens E.M."/>
            <person name="Foster-Nyarko E."/>
            <person name="Jarju S."/>
            <person name="Secka A."/>
            <person name="Antonio M."/>
            <person name="Oren A."/>
            <person name="Chaudhuri R.R."/>
            <person name="La Ragione R."/>
            <person name="Hildebrand F."/>
            <person name="Pallen M.J."/>
        </authorList>
    </citation>
    <scope>NUCLEOTIDE SEQUENCE</scope>
    <source>
        <strain evidence="4">CHK183-1962</strain>
    </source>
</reference>
<dbReference type="GO" id="GO:0050518">
    <property type="term" value="F:2-C-methyl-D-erythritol 4-phosphate cytidylyltransferase activity"/>
    <property type="evidence" value="ECO:0007669"/>
    <property type="project" value="TreeGrafter"/>
</dbReference>
<keyword evidence="2 4" id="KW-0548">Nucleotidyltransferase</keyword>
<dbReference type="PANTHER" id="PTHR32125:SF4">
    <property type="entry name" value="2-C-METHYL-D-ERYTHRITOL 4-PHOSPHATE CYTIDYLYLTRANSFERASE, CHLOROPLASTIC"/>
    <property type="match status" value="1"/>
</dbReference>
<keyword evidence="1" id="KW-0808">Transferase</keyword>
<evidence type="ECO:0000256" key="1">
    <source>
        <dbReference type="ARBA" id="ARBA00022679"/>
    </source>
</evidence>
<proteinExistence type="predicted"/>
<name>A0A9D2BJJ8_9FIRM</name>
<dbReference type="GO" id="GO:0008299">
    <property type="term" value="P:isoprenoid biosynthetic process"/>
    <property type="evidence" value="ECO:0007669"/>
    <property type="project" value="UniProtKB-KW"/>
</dbReference>
<dbReference type="PANTHER" id="PTHR32125">
    <property type="entry name" value="2-C-METHYL-D-ERYTHRITOL 4-PHOSPHATE CYTIDYLYLTRANSFERASE, CHLOROPLASTIC"/>
    <property type="match status" value="1"/>
</dbReference>
<evidence type="ECO:0000256" key="2">
    <source>
        <dbReference type="ARBA" id="ARBA00022695"/>
    </source>
</evidence>
<organism evidence="4 5">
    <name type="scientific">Candidatus Fusicatenibacter merdavium</name>
    <dbReference type="NCBI Taxonomy" id="2838600"/>
    <lineage>
        <taxon>Bacteria</taxon>
        <taxon>Bacillati</taxon>
        <taxon>Bacillota</taxon>
        <taxon>Clostridia</taxon>
        <taxon>Lachnospirales</taxon>
        <taxon>Lachnospiraceae</taxon>
        <taxon>Fusicatenibacter</taxon>
    </lineage>
</organism>
<gene>
    <name evidence="4" type="ORF">H9734_09230</name>
</gene>
<dbReference type="InterPro" id="IPR034683">
    <property type="entry name" value="IspD/TarI"/>
</dbReference>